<gene>
    <name evidence="6" type="ORF">A2172_03020</name>
</gene>
<organism evidence="6 7">
    <name type="scientific">Candidatus Woykebacteria bacterium RBG_13_40_15</name>
    <dbReference type="NCBI Taxonomy" id="1802593"/>
    <lineage>
        <taxon>Bacteria</taxon>
        <taxon>Candidatus Woykeibacteriota</taxon>
    </lineage>
</organism>
<dbReference type="AlphaFoldDB" id="A0A1G1W679"/>
<dbReference type="Proteomes" id="UP000176631">
    <property type="component" value="Unassembled WGS sequence"/>
</dbReference>
<dbReference type="InterPro" id="IPR001667">
    <property type="entry name" value="DDH_dom"/>
</dbReference>
<comment type="cofactor">
    <cofactor evidence="1">
        <name>Mn(2+)</name>
        <dbReference type="ChEBI" id="CHEBI:29035"/>
    </cofactor>
</comment>
<dbReference type="EMBL" id="MHCP01000030">
    <property type="protein sequence ID" value="OGY22887.1"/>
    <property type="molecule type" value="Genomic_DNA"/>
</dbReference>
<dbReference type="PANTHER" id="PTHR12112">
    <property type="entry name" value="BNIP - RELATED"/>
    <property type="match status" value="1"/>
</dbReference>
<reference evidence="6 7" key="1">
    <citation type="journal article" date="2016" name="Nat. Commun.">
        <title>Thousands of microbial genomes shed light on interconnected biogeochemical processes in an aquifer system.</title>
        <authorList>
            <person name="Anantharaman K."/>
            <person name="Brown C.T."/>
            <person name="Hug L.A."/>
            <person name="Sharon I."/>
            <person name="Castelle C.J."/>
            <person name="Probst A.J."/>
            <person name="Thomas B.C."/>
            <person name="Singh A."/>
            <person name="Wilkins M.J."/>
            <person name="Karaoz U."/>
            <person name="Brodie E.L."/>
            <person name="Williams K.H."/>
            <person name="Hubbard S.S."/>
            <person name="Banfield J.F."/>
        </authorList>
    </citation>
    <scope>NUCLEOTIDE SEQUENCE [LARGE SCALE GENOMIC DNA]</scope>
</reference>
<keyword evidence="4" id="KW-0464">Manganese</keyword>
<keyword evidence="3" id="KW-0378">Hydrolase</keyword>
<sequence length="950" mass="109265">MKDQPRSNKKKRIDTSSEFFYSETLHKYIPLDFLKVDERIVVAANKLHLKLDWDDEGRICNISFIDAKRLIDVLGSHLLTPAEYWQVYEEIRKSGNNQMLSLLQSNTATEWLDAVFERNANGVVYMTGHPKIKYSSGKAEFVGDRRKIIQPVATPGWFNPTNNIDKQTGMPLRVETRREKGSPSWSETTWKYWSTFKVGYFVAGIRGYVTSSGTPSLDMGIPVENTQRFLMIRECRDKLVIPELPPQLLAKAKRLIEAYIKTTVGTPGIKNPKEHEKFYGMKETVFKFLTKCRNGLFTSRGKEAREIQEKLIDMLGILKIEALRKKDNDTIKALERITPNLFPRPSKFGFYHSLVDFLEKSRERLKKAISENKPIVFVMGHKNPDTDTVISSLFEAYRNFSLDQTTCFVPLVQASRIPDEIKRLLGQRISNGFLLSTEKIYQQALALGQARWIMVDHSRSEQQKFTISIVDHHILSTTAARQAIPKTWEMIGSCSAQITQKIFGVGIVPDQEMARLLQGAALMDTENRGPKKMTYKDELIMDALRAISGIQDENRFYQDLMSSLLNTDDPTRLFERDYKEDWGIFGFAVAKVKNVFDTRGDELKPELLIKIVSEAERNNKQKNFCLTIVKVVDYEDDNERVNRERVYLVFNDYAPEKFRAVTFECLERIIRHEFGERVKIRRLNNAVEFWGVGDQLSRKVTAPTFEPIVSAFNEYYYSPAIGVHVKRDFLRVDEEITSFAKELGIKLYTDKEGRVCNITFNEAKCLLDSLGFTMLSLPEYWRVLSEVTKVNDVQMNQHLRSRGFVEFLDTVILDHQFSLNHPHITGSGENITYKGKINKVEIPVALPALIYPNEIDQKTGLPTKTYEAQESYADVKAWRYWSPDAPVCIPTRGYIFLIDKPALDLKIHPNDALPNLGIRVAAKKLIYPNIEFQETKKGLEIKIVRPRTAV</sequence>
<evidence type="ECO:0000256" key="2">
    <source>
        <dbReference type="ARBA" id="ARBA00022723"/>
    </source>
</evidence>
<dbReference type="Gene3D" id="3.90.1640.10">
    <property type="entry name" value="inorganic pyrophosphatase (n-terminal core)"/>
    <property type="match status" value="1"/>
</dbReference>
<evidence type="ECO:0000259" key="5">
    <source>
        <dbReference type="Pfam" id="PF01368"/>
    </source>
</evidence>
<evidence type="ECO:0000313" key="7">
    <source>
        <dbReference type="Proteomes" id="UP000176631"/>
    </source>
</evidence>
<dbReference type="STRING" id="1802593.A2172_03020"/>
<dbReference type="Pfam" id="PF01368">
    <property type="entry name" value="DHH"/>
    <property type="match status" value="1"/>
</dbReference>
<evidence type="ECO:0000256" key="1">
    <source>
        <dbReference type="ARBA" id="ARBA00001936"/>
    </source>
</evidence>
<feature type="domain" description="DDH" evidence="5">
    <location>
        <begin position="376"/>
        <end position="502"/>
    </location>
</feature>
<evidence type="ECO:0000256" key="3">
    <source>
        <dbReference type="ARBA" id="ARBA00022801"/>
    </source>
</evidence>
<proteinExistence type="predicted"/>
<name>A0A1G1W679_9BACT</name>
<accession>A0A1G1W679</accession>
<protein>
    <recommendedName>
        <fullName evidence="5">DDH domain-containing protein</fullName>
    </recommendedName>
</protein>
<keyword evidence="2" id="KW-0479">Metal-binding</keyword>
<dbReference type="InterPro" id="IPR038763">
    <property type="entry name" value="DHH_sf"/>
</dbReference>
<evidence type="ECO:0000256" key="4">
    <source>
        <dbReference type="ARBA" id="ARBA00023211"/>
    </source>
</evidence>
<dbReference type="PANTHER" id="PTHR12112:SF22">
    <property type="entry name" value="MANGANESE-DEPENDENT INORGANIC PYROPHOSPHATASE-RELATED"/>
    <property type="match status" value="1"/>
</dbReference>
<dbReference type="GO" id="GO:0005737">
    <property type="term" value="C:cytoplasm"/>
    <property type="evidence" value="ECO:0007669"/>
    <property type="project" value="TreeGrafter"/>
</dbReference>
<evidence type="ECO:0000313" key="6">
    <source>
        <dbReference type="EMBL" id="OGY22887.1"/>
    </source>
</evidence>
<comment type="caution">
    <text evidence="6">The sequence shown here is derived from an EMBL/GenBank/DDBJ whole genome shotgun (WGS) entry which is preliminary data.</text>
</comment>
<dbReference type="SUPFAM" id="SSF64182">
    <property type="entry name" value="DHH phosphoesterases"/>
    <property type="match status" value="1"/>
</dbReference>